<dbReference type="InterPro" id="IPR036291">
    <property type="entry name" value="NAD(P)-bd_dom_sf"/>
</dbReference>
<dbReference type="AlphaFoldDB" id="A0AAV4ZYP4"/>
<evidence type="ECO:0000313" key="5">
    <source>
        <dbReference type="EMBL" id="GJJ05993.1"/>
    </source>
</evidence>
<keyword evidence="3" id="KW-1133">Transmembrane helix</keyword>
<evidence type="ECO:0000313" key="6">
    <source>
        <dbReference type="Proteomes" id="UP001050691"/>
    </source>
</evidence>
<evidence type="ECO:0000259" key="4">
    <source>
        <dbReference type="Pfam" id="PF05368"/>
    </source>
</evidence>
<accession>A0AAV4ZYP4</accession>
<organism evidence="5 6">
    <name type="scientific">Clathrus columnatus</name>
    <dbReference type="NCBI Taxonomy" id="1419009"/>
    <lineage>
        <taxon>Eukaryota</taxon>
        <taxon>Fungi</taxon>
        <taxon>Dikarya</taxon>
        <taxon>Basidiomycota</taxon>
        <taxon>Agaricomycotina</taxon>
        <taxon>Agaricomycetes</taxon>
        <taxon>Phallomycetidae</taxon>
        <taxon>Phallales</taxon>
        <taxon>Clathraceae</taxon>
        <taxon>Clathrus</taxon>
    </lineage>
</organism>
<protein>
    <recommendedName>
        <fullName evidence="4">NmrA-like domain-containing protein</fullName>
    </recommendedName>
</protein>
<dbReference type="Proteomes" id="UP001050691">
    <property type="component" value="Unassembled WGS sequence"/>
</dbReference>
<feature type="transmembrane region" description="Helical" evidence="3">
    <location>
        <begin position="7"/>
        <end position="27"/>
    </location>
</feature>
<dbReference type="Gene3D" id="3.40.50.720">
    <property type="entry name" value="NAD(P)-binding Rossmann-like Domain"/>
    <property type="match status" value="1"/>
</dbReference>
<proteinExistence type="predicted"/>
<keyword evidence="3" id="KW-0472">Membrane</keyword>
<reference evidence="5" key="1">
    <citation type="submission" date="2021-10" db="EMBL/GenBank/DDBJ databases">
        <title>De novo Genome Assembly of Clathrus columnatus (Basidiomycota, Fungi) Using Illumina and Nanopore Sequence Data.</title>
        <authorList>
            <person name="Ogiso-Tanaka E."/>
            <person name="Itagaki H."/>
            <person name="Hosoya T."/>
            <person name="Hosaka K."/>
        </authorList>
    </citation>
    <scope>NUCLEOTIDE SEQUENCE</scope>
    <source>
        <strain evidence="5">MO-923</strain>
    </source>
</reference>
<dbReference type="GO" id="GO:0016491">
    <property type="term" value="F:oxidoreductase activity"/>
    <property type="evidence" value="ECO:0007669"/>
    <property type="project" value="UniProtKB-KW"/>
</dbReference>
<evidence type="ECO:0000256" key="2">
    <source>
        <dbReference type="ARBA" id="ARBA00023002"/>
    </source>
</evidence>
<dbReference type="InterPro" id="IPR051609">
    <property type="entry name" value="NmrA/Isoflavone_reductase-like"/>
</dbReference>
<comment type="caution">
    <text evidence="5">The sequence shown here is derived from an EMBL/GenBank/DDBJ whole genome shotgun (WGS) entry which is preliminary data.</text>
</comment>
<keyword evidence="3" id="KW-0812">Transmembrane</keyword>
<keyword evidence="2" id="KW-0560">Oxidoreductase</keyword>
<dbReference type="Gene3D" id="3.90.25.10">
    <property type="entry name" value="UDP-galactose 4-epimerase, domain 1"/>
    <property type="match status" value="1"/>
</dbReference>
<keyword evidence="6" id="KW-1185">Reference proteome</keyword>
<feature type="domain" description="NmrA-like" evidence="4">
    <location>
        <begin position="6"/>
        <end position="308"/>
    </location>
</feature>
<dbReference type="InterPro" id="IPR008030">
    <property type="entry name" value="NmrA-like"/>
</dbReference>
<dbReference type="Pfam" id="PF05368">
    <property type="entry name" value="NmrA"/>
    <property type="match status" value="1"/>
</dbReference>
<dbReference type="PANTHER" id="PTHR47706">
    <property type="entry name" value="NMRA-LIKE FAMILY PROTEIN"/>
    <property type="match status" value="1"/>
</dbReference>
<sequence length="324" mass="35856">MSSESKLTVLVVGAGGNTGFLIATALLDANKYNTYILCRPGSQDKTRIVTLKARGAKVKLGDIINDTVEELEKNLIGVDVVVSAVSTSSMDGEKTLFQAAKNAGVQRVVPSDFGFMVPPGEILLSDMKRKLHSFIEELGVGYTFIEVGWWMDLVLPYPSNTTGILAQRSYTAGGTGKVKVAFTPRIDIGRFVAHIIADPRTLNQTVFCYSDQLTLDEVYDIANRVSGEDLRSKVTMWTKAQLAKQIEDARVAYEQAPSVMTIVGRVVPECYYYMYVRGHNTVEKAKELGALDARALYPDFQPLSTEEYAKLFYKELPDIFYSNV</sequence>
<dbReference type="PANTHER" id="PTHR47706:SF9">
    <property type="entry name" value="NMRA-LIKE DOMAIN-CONTAINING PROTEIN-RELATED"/>
    <property type="match status" value="1"/>
</dbReference>
<keyword evidence="1" id="KW-0521">NADP</keyword>
<evidence type="ECO:0000256" key="1">
    <source>
        <dbReference type="ARBA" id="ARBA00022857"/>
    </source>
</evidence>
<evidence type="ECO:0000256" key="3">
    <source>
        <dbReference type="SAM" id="Phobius"/>
    </source>
</evidence>
<dbReference type="SUPFAM" id="SSF51735">
    <property type="entry name" value="NAD(P)-binding Rossmann-fold domains"/>
    <property type="match status" value="1"/>
</dbReference>
<name>A0AAV4ZYP4_9AGAM</name>
<gene>
    <name evidence="5" type="ORF">Clacol_000180</name>
</gene>
<dbReference type="EMBL" id="BPWL01000001">
    <property type="protein sequence ID" value="GJJ05993.1"/>
    <property type="molecule type" value="Genomic_DNA"/>
</dbReference>